<dbReference type="EMBL" id="AP028924">
    <property type="protein sequence ID" value="BET03290.1"/>
    <property type="molecule type" value="Genomic_DNA"/>
</dbReference>
<sequence>MGFSHQTYKRLDFETTCGTTSRRSSPSSVQCSFGRHVGQVARKGQPAAHDASPRHEIARLLSRPMCRENVCPPRGAFAPRNELLLMRTMIAHCLRA</sequence>
<gene>
    <name evidence="1" type="ORF">NTJ_16110</name>
</gene>
<accession>A0ABN7BHJ9</accession>
<name>A0ABN7BHJ9_9HEMI</name>
<reference evidence="1 2" key="1">
    <citation type="submission" date="2023-09" db="EMBL/GenBank/DDBJ databases">
        <title>Nesidiocoris tenuis whole genome shotgun sequence.</title>
        <authorList>
            <person name="Shibata T."/>
            <person name="Shimoda M."/>
            <person name="Kobayashi T."/>
            <person name="Uehara T."/>
        </authorList>
    </citation>
    <scope>NUCLEOTIDE SEQUENCE [LARGE SCALE GENOMIC DNA]</scope>
    <source>
        <strain evidence="1 2">Japan</strain>
    </source>
</reference>
<dbReference type="Proteomes" id="UP001307889">
    <property type="component" value="Chromosome 16"/>
</dbReference>
<evidence type="ECO:0000313" key="2">
    <source>
        <dbReference type="Proteomes" id="UP001307889"/>
    </source>
</evidence>
<protein>
    <submittedName>
        <fullName evidence="1">Uncharacterized protein</fullName>
    </submittedName>
</protein>
<keyword evidence="2" id="KW-1185">Reference proteome</keyword>
<evidence type="ECO:0000313" key="1">
    <source>
        <dbReference type="EMBL" id="BET03290.1"/>
    </source>
</evidence>
<proteinExistence type="predicted"/>
<organism evidence="1 2">
    <name type="scientific">Nesidiocoris tenuis</name>
    <dbReference type="NCBI Taxonomy" id="355587"/>
    <lineage>
        <taxon>Eukaryota</taxon>
        <taxon>Metazoa</taxon>
        <taxon>Ecdysozoa</taxon>
        <taxon>Arthropoda</taxon>
        <taxon>Hexapoda</taxon>
        <taxon>Insecta</taxon>
        <taxon>Pterygota</taxon>
        <taxon>Neoptera</taxon>
        <taxon>Paraneoptera</taxon>
        <taxon>Hemiptera</taxon>
        <taxon>Heteroptera</taxon>
        <taxon>Panheteroptera</taxon>
        <taxon>Cimicomorpha</taxon>
        <taxon>Miridae</taxon>
        <taxon>Dicyphina</taxon>
        <taxon>Nesidiocoris</taxon>
    </lineage>
</organism>